<proteinExistence type="predicted"/>
<keyword evidence="1" id="KW-1133">Transmembrane helix</keyword>
<keyword evidence="1" id="KW-0812">Transmembrane</keyword>
<feature type="transmembrane region" description="Helical" evidence="1">
    <location>
        <begin position="47"/>
        <end position="67"/>
    </location>
</feature>
<keyword evidence="1" id="KW-0472">Membrane</keyword>
<evidence type="ECO:0000313" key="3">
    <source>
        <dbReference type="Proteomes" id="UP000765802"/>
    </source>
</evidence>
<name>A0ABR7MBY1_9BACT</name>
<reference evidence="2 3" key="1">
    <citation type="submission" date="2016-07" db="EMBL/GenBank/DDBJ databases">
        <title>Genome analysis of Flavihumibacter stibioxidans YS-17.</title>
        <authorList>
            <person name="Shi K."/>
            <person name="Han Y."/>
            <person name="Wang G."/>
        </authorList>
    </citation>
    <scope>NUCLEOTIDE SEQUENCE [LARGE SCALE GENOMIC DNA]</scope>
    <source>
        <strain evidence="2 3">YS-17</strain>
    </source>
</reference>
<evidence type="ECO:0000313" key="2">
    <source>
        <dbReference type="EMBL" id="MBC6492545.1"/>
    </source>
</evidence>
<accession>A0ABR7MBY1</accession>
<dbReference type="RefSeq" id="WP_187257862.1">
    <property type="nucleotide sequence ID" value="NZ_JBHULF010000020.1"/>
</dbReference>
<evidence type="ECO:0000256" key="1">
    <source>
        <dbReference type="SAM" id="Phobius"/>
    </source>
</evidence>
<sequence length="68" mass="7639">MDDWLLDIGLDIGFRFSLGFSKDLVLISGLGFSLGFRKKRKLTDIGFLMLVSFLGIGSSFWISGFWIS</sequence>
<dbReference type="Proteomes" id="UP000765802">
    <property type="component" value="Unassembled WGS sequence"/>
</dbReference>
<keyword evidence="3" id="KW-1185">Reference proteome</keyword>
<dbReference type="EMBL" id="MBUA01000028">
    <property type="protein sequence ID" value="MBC6492545.1"/>
    <property type="molecule type" value="Genomic_DNA"/>
</dbReference>
<organism evidence="2 3">
    <name type="scientific">Flavihumibacter stibioxidans</name>
    <dbReference type="NCBI Taxonomy" id="1834163"/>
    <lineage>
        <taxon>Bacteria</taxon>
        <taxon>Pseudomonadati</taxon>
        <taxon>Bacteroidota</taxon>
        <taxon>Chitinophagia</taxon>
        <taxon>Chitinophagales</taxon>
        <taxon>Chitinophagaceae</taxon>
        <taxon>Flavihumibacter</taxon>
    </lineage>
</organism>
<comment type="caution">
    <text evidence="2">The sequence shown here is derived from an EMBL/GenBank/DDBJ whole genome shotgun (WGS) entry which is preliminary data.</text>
</comment>
<protein>
    <submittedName>
        <fullName evidence="2">Uncharacterized protein</fullName>
    </submittedName>
</protein>
<feature type="transmembrane region" description="Helical" evidence="1">
    <location>
        <begin position="12"/>
        <end position="35"/>
    </location>
</feature>
<gene>
    <name evidence="2" type="ORF">BC349_15900</name>
</gene>